<evidence type="ECO:0000313" key="6">
    <source>
        <dbReference type="Proteomes" id="UP000414233"/>
    </source>
</evidence>
<dbReference type="InterPro" id="IPR000914">
    <property type="entry name" value="SBP_5_dom"/>
</dbReference>
<feature type="domain" description="Solute-binding protein family 5" evidence="4">
    <location>
        <begin position="73"/>
        <end position="453"/>
    </location>
</feature>
<dbReference type="CDD" id="cd08493">
    <property type="entry name" value="PBP2_DppA_like"/>
    <property type="match status" value="1"/>
</dbReference>
<dbReference type="GO" id="GO:0042938">
    <property type="term" value="P:dipeptide transport"/>
    <property type="evidence" value="ECO:0007669"/>
    <property type="project" value="TreeGrafter"/>
</dbReference>
<dbReference type="Gene3D" id="3.40.190.10">
    <property type="entry name" value="Periplasmic binding protein-like II"/>
    <property type="match status" value="1"/>
</dbReference>
<name>A0A5E4TA56_9BURK</name>
<proteinExistence type="inferred from homology"/>
<accession>A0A5E4TA56</accession>
<dbReference type="SUPFAM" id="SSF53850">
    <property type="entry name" value="Periplasmic binding protein-like II"/>
    <property type="match status" value="1"/>
</dbReference>
<dbReference type="GO" id="GO:0030288">
    <property type="term" value="C:outer membrane-bounded periplasmic space"/>
    <property type="evidence" value="ECO:0007669"/>
    <property type="project" value="TreeGrafter"/>
</dbReference>
<gene>
    <name evidence="5" type="ORF">PTE30175_01150</name>
</gene>
<dbReference type="InterPro" id="IPR039424">
    <property type="entry name" value="SBP_5"/>
</dbReference>
<feature type="chain" id="PRO_5022674580" evidence="3">
    <location>
        <begin position="28"/>
        <end position="535"/>
    </location>
</feature>
<evidence type="ECO:0000256" key="3">
    <source>
        <dbReference type="SAM" id="SignalP"/>
    </source>
</evidence>
<feature type="signal peptide" evidence="3">
    <location>
        <begin position="1"/>
        <end position="27"/>
    </location>
</feature>
<dbReference type="InterPro" id="IPR023765">
    <property type="entry name" value="SBP_5_CS"/>
</dbReference>
<comment type="similarity">
    <text evidence="1">Belongs to the bacterial solute-binding protein 5 family.</text>
</comment>
<dbReference type="PANTHER" id="PTHR30290">
    <property type="entry name" value="PERIPLASMIC BINDING COMPONENT OF ABC TRANSPORTER"/>
    <property type="match status" value="1"/>
</dbReference>
<dbReference type="PANTHER" id="PTHR30290:SF38">
    <property type="entry name" value="D,D-DIPEPTIDE-BINDING PERIPLASMIC PROTEIN DDPA-RELATED"/>
    <property type="match status" value="1"/>
</dbReference>
<evidence type="ECO:0000259" key="4">
    <source>
        <dbReference type="Pfam" id="PF00496"/>
    </source>
</evidence>
<dbReference type="PIRSF" id="PIRSF002741">
    <property type="entry name" value="MppA"/>
    <property type="match status" value="1"/>
</dbReference>
<dbReference type="RefSeq" id="WP_150696109.1">
    <property type="nucleotide sequence ID" value="NZ_CABPRZ010000004.1"/>
</dbReference>
<evidence type="ECO:0000256" key="2">
    <source>
        <dbReference type="ARBA" id="ARBA00022729"/>
    </source>
</evidence>
<sequence>MKQTHTLRLLLAATLLTGLAATLPAVAASKTLVYCSEGSPAGFDPGQLTTGTDFDVADAIYNRLVQFVPGKTEVAPGLAEKWEISSDNKIYTFHLRHGVKFQTTEYFKPTRDFNAEDVKFTYERMAGDKLEFSKAAPAQFPYFVDMGMKADIEKIDIIDPYTVRFTLSKVDAPFIQNLAMPFASILSAEYADKLLKENNARDIALKPVGTGPFIMKSYTKDATIRFDANPNYWRKSDTKVDKLIFAITTDASVRVQKLKKGECQVMTYPRPADLDQLKADPKLQMPSQVGFNLGYVAYNTTHKPLDRVEVRQALDMAINKKAILDSVYQASGQPSNGAPMPPTQWSFDKNIKPAAYDPEKAKSVLDKAGVKNLEITLWAMPVQRPYNPNGKLMAEMIQADWAKIGVKANIVTYEWGEYIKRAKAGEHDALLIGWTGDNGDPDNWLAVLLGCDSVNGNNFSKWCYKPFDDIVKQARQTTDIGERTKLYTKAQEIFVQQLPFSPIAHSTQYKPMSKDVTNFTLSPFGRNSFVGVGLK</sequence>
<dbReference type="Gene3D" id="3.90.76.10">
    <property type="entry name" value="Dipeptide-binding Protein, Domain 1"/>
    <property type="match status" value="1"/>
</dbReference>
<evidence type="ECO:0000313" key="5">
    <source>
        <dbReference type="EMBL" id="VVD82959.1"/>
    </source>
</evidence>
<protein>
    <submittedName>
        <fullName evidence="5">Peptide ABC transporter substrate-binding protein</fullName>
    </submittedName>
</protein>
<dbReference type="GO" id="GO:1904680">
    <property type="term" value="F:peptide transmembrane transporter activity"/>
    <property type="evidence" value="ECO:0007669"/>
    <property type="project" value="TreeGrafter"/>
</dbReference>
<dbReference type="PROSITE" id="PS01040">
    <property type="entry name" value="SBP_BACTERIAL_5"/>
    <property type="match status" value="1"/>
</dbReference>
<organism evidence="5 6">
    <name type="scientific">Pandoraea terrae</name>
    <dbReference type="NCBI Taxonomy" id="1537710"/>
    <lineage>
        <taxon>Bacteria</taxon>
        <taxon>Pseudomonadati</taxon>
        <taxon>Pseudomonadota</taxon>
        <taxon>Betaproteobacteria</taxon>
        <taxon>Burkholderiales</taxon>
        <taxon>Burkholderiaceae</taxon>
        <taxon>Pandoraea</taxon>
    </lineage>
</organism>
<dbReference type="FunFam" id="3.10.105.10:FF:000002">
    <property type="entry name" value="Dipeptide ABC transporter, substrate-binding protein"/>
    <property type="match status" value="1"/>
</dbReference>
<dbReference type="FunFam" id="3.40.190.10:FF:000036">
    <property type="entry name" value="Dipeptide ABC transporter, substrate-binding protein"/>
    <property type="match status" value="1"/>
</dbReference>
<dbReference type="InterPro" id="IPR030678">
    <property type="entry name" value="Peptide/Ni-bd"/>
</dbReference>
<dbReference type="AlphaFoldDB" id="A0A5E4TA56"/>
<dbReference type="Proteomes" id="UP000414233">
    <property type="component" value="Unassembled WGS sequence"/>
</dbReference>
<keyword evidence="2 3" id="KW-0732">Signal</keyword>
<dbReference type="Pfam" id="PF00496">
    <property type="entry name" value="SBP_bac_5"/>
    <property type="match status" value="1"/>
</dbReference>
<dbReference type="GO" id="GO:0043190">
    <property type="term" value="C:ATP-binding cassette (ABC) transporter complex"/>
    <property type="evidence" value="ECO:0007669"/>
    <property type="project" value="InterPro"/>
</dbReference>
<dbReference type="OrthoDB" id="9801799at2"/>
<dbReference type="Gene3D" id="3.10.105.10">
    <property type="entry name" value="Dipeptide-binding Protein, Domain 3"/>
    <property type="match status" value="1"/>
</dbReference>
<dbReference type="EMBL" id="CABPRZ010000004">
    <property type="protein sequence ID" value="VVD82959.1"/>
    <property type="molecule type" value="Genomic_DNA"/>
</dbReference>
<keyword evidence="6" id="KW-1185">Reference proteome</keyword>
<evidence type="ECO:0000256" key="1">
    <source>
        <dbReference type="ARBA" id="ARBA00005695"/>
    </source>
</evidence>
<reference evidence="5 6" key="1">
    <citation type="submission" date="2019-08" db="EMBL/GenBank/DDBJ databases">
        <authorList>
            <person name="Peeters C."/>
        </authorList>
    </citation>
    <scope>NUCLEOTIDE SEQUENCE [LARGE SCALE GENOMIC DNA]</scope>
    <source>
        <strain evidence="5 6">LMG 30175</strain>
    </source>
</reference>